<accession>A0ABQ0L2U2</accession>
<dbReference type="Gene3D" id="6.10.140.2220">
    <property type="match status" value="1"/>
</dbReference>
<protein>
    <recommendedName>
        <fullName evidence="3">MYND-type domain-containing protein</fullName>
    </recommendedName>
</protein>
<dbReference type="Proteomes" id="UP000815677">
    <property type="component" value="Unassembled WGS sequence"/>
</dbReference>
<evidence type="ECO:0000313" key="2">
    <source>
        <dbReference type="Proteomes" id="UP000815677"/>
    </source>
</evidence>
<sequence>MAPTDYPSSRFIFVDTVDMDNPLLCLSQAKGNPNAFIHIILSTPKPAHRLATPLDGDDPDWAAAVPDELKDYFKRDARFGDVDAPYLLEDLELYMQLSAFRFTAILVDSGVSRDRFGFYQASWAHQHIVPGIRHAMHVPDYTYDFDADEKAKFDAVYTTLSGDALREKLLDVCRDYVSRQSTRFGIPLESTGIFTDFDTLLDQESLLDQPAEPRTMVIGGPLTEALPFLRRLRVRRIFAMLLCVHGDLNVFPEQYNVLLDRASCTAFLDLVQARGIPMRIVPTELVKGSPLQLTADELGYVFAPAPRLLEMVLAYTHGTQIMPGVALFDWVMGILERHPEWVPTRRVVWYHAQVKGQRVIRVRDVGPAEESCLEMYEVGAEALERTFHESGHDAATLGLERLRGLCAESSGDVLGVSSDGLACRLPLMAPTKASDTKKLRWHKENATPKKIIRAAQDKFKGACATCKRFEDEKGCPIKLYQCAKCSTAMYCSKEVRSPGSTSASSLNRKKCQKSDWKAKHKYKCRGDDSSLPTPKILVSLVASKFIARLLQMCLIHAFDMCSLSSEQLTSTPFVALCDLSTEPLDRQQFADLLVALADKDSDAAAALPPALTSIRAAPLVSAFSTVWSGGGEPPKGLVTEGIIEFWKNAREECLPLTGSDLPIGIIMFAKAHTPLNFGLMPLPIMPPTLELLRSNMENPTLQVPLDLSDAIGPTRATNLGSGVACPSWMSRFSEIWLK</sequence>
<reference evidence="1" key="1">
    <citation type="submission" date="2014-09" db="EMBL/GenBank/DDBJ databases">
        <title>Genome sequence of the luminous mushroom Mycena chlorophos for searching fungal bioluminescence genes.</title>
        <authorList>
            <person name="Tanaka Y."/>
            <person name="Kasuga D."/>
            <person name="Oba Y."/>
            <person name="Hase S."/>
            <person name="Sato K."/>
            <person name="Oba Y."/>
            <person name="Sakakibara Y."/>
        </authorList>
    </citation>
    <scope>NUCLEOTIDE SEQUENCE</scope>
</reference>
<gene>
    <name evidence="1" type="ORF">MCHLO_03057</name>
</gene>
<keyword evidence="2" id="KW-1185">Reference proteome</keyword>
<evidence type="ECO:0008006" key="3">
    <source>
        <dbReference type="Google" id="ProtNLM"/>
    </source>
</evidence>
<evidence type="ECO:0000313" key="1">
    <source>
        <dbReference type="EMBL" id="GAT45482.1"/>
    </source>
</evidence>
<name>A0ABQ0L2U2_MYCCL</name>
<proteinExistence type="predicted"/>
<organism evidence="1 2">
    <name type="scientific">Mycena chlorophos</name>
    <name type="common">Agaric fungus</name>
    <name type="synonym">Agaricus chlorophos</name>
    <dbReference type="NCBI Taxonomy" id="658473"/>
    <lineage>
        <taxon>Eukaryota</taxon>
        <taxon>Fungi</taxon>
        <taxon>Dikarya</taxon>
        <taxon>Basidiomycota</taxon>
        <taxon>Agaricomycotina</taxon>
        <taxon>Agaricomycetes</taxon>
        <taxon>Agaricomycetidae</taxon>
        <taxon>Agaricales</taxon>
        <taxon>Marasmiineae</taxon>
        <taxon>Mycenaceae</taxon>
        <taxon>Mycena</taxon>
    </lineage>
</organism>
<dbReference type="EMBL" id="DF841373">
    <property type="protein sequence ID" value="GAT45482.1"/>
    <property type="molecule type" value="Genomic_DNA"/>
</dbReference>